<name>A0A8K2A2Q0_9CYAN</name>
<feature type="domain" description="DUF1232" evidence="6">
    <location>
        <begin position="22"/>
        <end position="58"/>
    </location>
</feature>
<proteinExistence type="predicted"/>
<evidence type="ECO:0000256" key="1">
    <source>
        <dbReference type="ARBA" id="ARBA00004127"/>
    </source>
</evidence>
<dbReference type="Proteomes" id="UP000607397">
    <property type="component" value="Unassembled WGS sequence"/>
</dbReference>
<evidence type="ECO:0000256" key="2">
    <source>
        <dbReference type="ARBA" id="ARBA00022692"/>
    </source>
</evidence>
<sequence length="101" mass="11229">MKVSVHAIYAGYRNLIRHSKYRWWVIIGTLVYLIIPFDLSPDVVPILGQLDDVVLLTLLVSEVSQVVLDWFKARKGESETPASEDAGVGKAVTVEAVPVHE</sequence>
<dbReference type="RefSeq" id="WP_161827039.1">
    <property type="nucleotide sequence ID" value="NZ_WVIC01000057.1"/>
</dbReference>
<reference evidence="7" key="1">
    <citation type="submission" date="2019-12" db="EMBL/GenBank/DDBJ databases">
        <title>High-Quality draft genome sequences of three cyanobacteria isolated from the limestone walls of the Old Cathedral of Coimbra.</title>
        <authorList>
            <person name="Tiago I."/>
            <person name="Soares F."/>
            <person name="Portugal A."/>
        </authorList>
    </citation>
    <scope>NUCLEOTIDE SEQUENCE [LARGE SCALE GENOMIC DNA]</scope>
    <source>
        <strain evidence="7">C</strain>
    </source>
</reference>
<comment type="subcellular location">
    <subcellularLocation>
        <location evidence="1">Endomembrane system</location>
        <topology evidence="1">Multi-pass membrane protein</topology>
    </subcellularLocation>
</comment>
<comment type="caution">
    <text evidence="7">The sequence shown here is derived from an EMBL/GenBank/DDBJ whole genome shotgun (WGS) entry which is preliminary data.</text>
</comment>
<keyword evidence="8" id="KW-1185">Reference proteome</keyword>
<keyword evidence="4 5" id="KW-0472">Membrane</keyword>
<gene>
    <name evidence="7" type="ORF">GS597_19045</name>
</gene>
<evidence type="ECO:0000256" key="5">
    <source>
        <dbReference type="SAM" id="Phobius"/>
    </source>
</evidence>
<dbReference type="EMBL" id="WVIC01000057">
    <property type="protein sequence ID" value="NCJ08567.1"/>
    <property type="molecule type" value="Genomic_DNA"/>
</dbReference>
<evidence type="ECO:0000259" key="6">
    <source>
        <dbReference type="Pfam" id="PF06803"/>
    </source>
</evidence>
<dbReference type="InterPro" id="IPR010652">
    <property type="entry name" value="DUF1232"/>
</dbReference>
<evidence type="ECO:0000256" key="3">
    <source>
        <dbReference type="ARBA" id="ARBA00022989"/>
    </source>
</evidence>
<dbReference type="AlphaFoldDB" id="A0A8K2A2Q0"/>
<keyword evidence="3 5" id="KW-1133">Transmembrane helix</keyword>
<protein>
    <submittedName>
        <fullName evidence="7">DUF1232 domain-containing protein</fullName>
    </submittedName>
</protein>
<feature type="transmembrane region" description="Helical" evidence="5">
    <location>
        <begin position="21"/>
        <end position="41"/>
    </location>
</feature>
<keyword evidence="2 5" id="KW-0812">Transmembrane</keyword>
<accession>A0A8K2A2Q0</accession>
<organism evidence="7 8">
    <name type="scientific">Petrachloros mirabilis ULC683</name>
    <dbReference type="NCBI Taxonomy" id="2781853"/>
    <lineage>
        <taxon>Bacteria</taxon>
        <taxon>Bacillati</taxon>
        <taxon>Cyanobacteriota</taxon>
        <taxon>Cyanophyceae</taxon>
        <taxon>Synechococcales</taxon>
        <taxon>Petrachlorosaceae</taxon>
        <taxon>Petrachloros</taxon>
        <taxon>Petrachloros mirabilis</taxon>
    </lineage>
</organism>
<evidence type="ECO:0000256" key="4">
    <source>
        <dbReference type="ARBA" id="ARBA00023136"/>
    </source>
</evidence>
<evidence type="ECO:0000313" key="8">
    <source>
        <dbReference type="Proteomes" id="UP000607397"/>
    </source>
</evidence>
<dbReference type="GO" id="GO:0012505">
    <property type="term" value="C:endomembrane system"/>
    <property type="evidence" value="ECO:0007669"/>
    <property type="project" value="UniProtKB-SubCell"/>
</dbReference>
<dbReference type="Pfam" id="PF06803">
    <property type="entry name" value="DUF1232"/>
    <property type="match status" value="1"/>
</dbReference>
<evidence type="ECO:0000313" key="7">
    <source>
        <dbReference type="EMBL" id="NCJ08567.1"/>
    </source>
</evidence>